<sequence>MLCCFCYVVGVYNWGCDLYKLYYMVIVFCGIIKCAVVNYIFM</sequence>
<evidence type="ECO:0000313" key="2">
    <source>
        <dbReference type="EMBL" id="KJV69609.1"/>
    </source>
</evidence>
<keyword evidence="1" id="KW-1133">Transmembrane helix</keyword>
<comment type="caution">
    <text evidence="2">The sequence shown here is derived from an EMBL/GenBank/DDBJ whole genome shotgun (WGS) entry which is preliminary data.</text>
</comment>
<dbReference type="AlphaFoldDB" id="A0A0F3NRV8"/>
<proteinExistence type="predicted"/>
<dbReference type="Proteomes" id="UP000033562">
    <property type="component" value="Unassembled WGS sequence"/>
</dbReference>
<evidence type="ECO:0000256" key="1">
    <source>
        <dbReference type="SAM" id="Phobius"/>
    </source>
</evidence>
<accession>A0A0F3NRV8</accession>
<keyword evidence="3" id="KW-1185">Reference proteome</keyword>
<organism evidence="2 3">
    <name type="scientific">Candidatus Neoehrlichia procyonis str. RAC413</name>
    <dbReference type="NCBI Taxonomy" id="1359163"/>
    <lineage>
        <taxon>Bacteria</taxon>
        <taxon>Pseudomonadati</taxon>
        <taxon>Pseudomonadota</taxon>
        <taxon>Alphaproteobacteria</taxon>
        <taxon>Rickettsiales</taxon>
        <taxon>Anaplasmataceae</taxon>
        <taxon>Candidatus Neoehrlichia</taxon>
    </lineage>
</organism>
<evidence type="ECO:0000313" key="3">
    <source>
        <dbReference type="Proteomes" id="UP000033562"/>
    </source>
</evidence>
<name>A0A0F3NRV8_9RICK</name>
<gene>
    <name evidence="2" type="ORF">NLO413_1008</name>
</gene>
<reference evidence="2 3" key="1">
    <citation type="submission" date="2015-02" db="EMBL/GenBank/DDBJ databases">
        <title>Genome Sequencing of Rickettsiales.</title>
        <authorList>
            <person name="Daugherty S.C."/>
            <person name="Su Q."/>
            <person name="Abolude K."/>
            <person name="Beier-Sexton M."/>
            <person name="Carlyon J.A."/>
            <person name="Carter R."/>
            <person name="Day N.P."/>
            <person name="Dumler S.J."/>
            <person name="Dyachenko V."/>
            <person name="Godinez A."/>
            <person name="Kurtti T.J."/>
            <person name="Lichay M."/>
            <person name="Mullins K.E."/>
            <person name="Ott S."/>
            <person name="Pappas-Brown V."/>
            <person name="Paris D.H."/>
            <person name="Patel P."/>
            <person name="Richards A.L."/>
            <person name="Sadzewicz L."/>
            <person name="Sears K."/>
            <person name="Seidman D."/>
            <person name="Sengamalay N."/>
            <person name="Stenos J."/>
            <person name="Tallon L.J."/>
            <person name="Vincent G."/>
            <person name="Fraser C.M."/>
            <person name="Munderloh U."/>
            <person name="Dunning-Hotopp J.C."/>
        </authorList>
    </citation>
    <scope>NUCLEOTIDE SEQUENCE [LARGE SCALE GENOMIC DNA]</scope>
    <source>
        <strain evidence="2 3">RAC413</strain>
    </source>
</reference>
<dbReference type="EMBL" id="LANX01000001">
    <property type="protein sequence ID" value="KJV69609.1"/>
    <property type="molecule type" value="Genomic_DNA"/>
</dbReference>
<protein>
    <submittedName>
        <fullName evidence="2">Uncharacterized protein</fullName>
    </submittedName>
</protein>
<keyword evidence="1" id="KW-0812">Transmembrane</keyword>
<keyword evidence="1" id="KW-0472">Membrane</keyword>
<feature type="transmembrane region" description="Helical" evidence="1">
    <location>
        <begin position="21"/>
        <end position="41"/>
    </location>
</feature>